<evidence type="ECO:0000313" key="1">
    <source>
        <dbReference type="Proteomes" id="UP000036681"/>
    </source>
</evidence>
<reference evidence="2" key="1">
    <citation type="submission" date="2017-02" db="UniProtKB">
        <authorList>
            <consortium name="WormBaseParasite"/>
        </authorList>
    </citation>
    <scope>IDENTIFICATION</scope>
</reference>
<accession>A0A0M3HHS7</accession>
<dbReference type="Proteomes" id="UP000036681">
    <property type="component" value="Unplaced"/>
</dbReference>
<organism evidence="1 2">
    <name type="scientific">Ascaris lumbricoides</name>
    <name type="common">Giant roundworm</name>
    <dbReference type="NCBI Taxonomy" id="6252"/>
    <lineage>
        <taxon>Eukaryota</taxon>
        <taxon>Metazoa</taxon>
        <taxon>Ecdysozoa</taxon>
        <taxon>Nematoda</taxon>
        <taxon>Chromadorea</taxon>
        <taxon>Rhabditida</taxon>
        <taxon>Spirurina</taxon>
        <taxon>Ascaridomorpha</taxon>
        <taxon>Ascaridoidea</taxon>
        <taxon>Ascarididae</taxon>
        <taxon>Ascaris</taxon>
    </lineage>
</organism>
<proteinExistence type="predicted"/>
<dbReference type="AlphaFoldDB" id="A0A0M3HHS7"/>
<protein>
    <submittedName>
        <fullName evidence="2">Secreted protein</fullName>
    </submittedName>
</protein>
<name>A0A0M3HHS7_ASCLU</name>
<keyword evidence="1" id="KW-1185">Reference proteome</keyword>
<dbReference type="WBParaSite" id="ALUE_0000107201-mRNA-1">
    <property type="protein sequence ID" value="ALUE_0000107201-mRNA-1"/>
    <property type="gene ID" value="ALUE_0000107201"/>
</dbReference>
<evidence type="ECO:0000313" key="2">
    <source>
        <dbReference type="WBParaSite" id="ALUE_0000107201-mRNA-1"/>
    </source>
</evidence>
<sequence length="71" mass="8401">MAPIWRRMMLERMRACVCCIRAQQVSVITRDVRLFVSHGVRVEVEANFLWYVYRYGVDRVGGIISYPQSFD</sequence>